<feature type="domain" description="CBS" evidence="3">
    <location>
        <begin position="7"/>
        <end position="65"/>
    </location>
</feature>
<keyword evidence="5" id="KW-1185">Reference proteome</keyword>
<dbReference type="PROSITE" id="PS51371">
    <property type="entry name" value="CBS"/>
    <property type="match status" value="2"/>
</dbReference>
<evidence type="ECO:0000259" key="3">
    <source>
        <dbReference type="PROSITE" id="PS51371"/>
    </source>
</evidence>
<evidence type="ECO:0000313" key="5">
    <source>
        <dbReference type="Proteomes" id="UP000001947"/>
    </source>
</evidence>
<reference evidence="4 5" key="1">
    <citation type="journal article" date="2008" name="PLoS Genet.">
        <title>Complete genome sequence of the complex carbohydrate-degrading marine bacterium, Saccharophagus degradans strain 2-40 T.</title>
        <authorList>
            <person name="Weiner R.M."/>
            <person name="Taylor L.E.II."/>
            <person name="Henrissat B."/>
            <person name="Hauser L."/>
            <person name="Land M."/>
            <person name="Coutinho P.M."/>
            <person name="Rancurel C."/>
            <person name="Saunders E.H."/>
            <person name="Longmire A.G."/>
            <person name="Zhang H."/>
            <person name="Bayer E.A."/>
            <person name="Gilbert H.J."/>
            <person name="Larimer F."/>
            <person name="Zhulin I.B."/>
            <person name="Ekborg N.A."/>
            <person name="Lamed R."/>
            <person name="Richardson P.M."/>
            <person name="Borovok I."/>
            <person name="Hutcheson S."/>
        </authorList>
    </citation>
    <scope>NUCLEOTIDE SEQUENCE [LARGE SCALE GENOMIC DNA]</scope>
    <source>
        <strain evidence="5">2-40 / ATCC 43961 / DSM 17024</strain>
    </source>
</reference>
<dbReference type="HOGENOM" id="CLU_040681_9_1_6"/>
<dbReference type="STRING" id="203122.Sde_1700"/>
<dbReference type="PANTHER" id="PTHR43080">
    <property type="entry name" value="CBS DOMAIN-CONTAINING PROTEIN CBSX3, MITOCHONDRIAL"/>
    <property type="match status" value="1"/>
</dbReference>
<dbReference type="InterPro" id="IPR046342">
    <property type="entry name" value="CBS_dom_sf"/>
</dbReference>
<dbReference type="KEGG" id="sde:Sde_1700"/>
<gene>
    <name evidence="4" type="ordered locus">Sde_1700</name>
</gene>
<dbReference type="PANTHER" id="PTHR43080:SF2">
    <property type="entry name" value="CBS DOMAIN-CONTAINING PROTEIN"/>
    <property type="match status" value="1"/>
</dbReference>
<dbReference type="eggNOG" id="COG0517">
    <property type="taxonomic scope" value="Bacteria"/>
</dbReference>
<dbReference type="SUPFAM" id="SSF54631">
    <property type="entry name" value="CBS-domain pair"/>
    <property type="match status" value="1"/>
</dbReference>
<dbReference type="CDD" id="cd04584">
    <property type="entry name" value="CBS_pair_AcuB_like"/>
    <property type="match status" value="1"/>
</dbReference>
<dbReference type="SMART" id="SM00116">
    <property type="entry name" value="CBS"/>
    <property type="match status" value="2"/>
</dbReference>
<dbReference type="OrthoDB" id="9794094at2"/>
<proteinExistence type="predicted"/>
<sequence length="133" mass="14982">MSIKKMMTTRLITAAPTDTVGRLSKIFATLPIHHVLVVEADKLIGVVSDRDVLRNISPFVNTKAEEAKDTFTLSRQAKQIMSKKPVTIRVDRPVREAGKLMLEKKVSLLPVVDENEQLIGVLSWKDVMRFIVE</sequence>
<evidence type="ECO:0000256" key="2">
    <source>
        <dbReference type="PROSITE-ProRule" id="PRU00703"/>
    </source>
</evidence>
<accession>Q21K19</accession>
<dbReference type="GeneID" id="98613375"/>
<dbReference type="EMBL" id="CP000282">
    <property type="protein sequence ID" value="ABD80960.1"/>
    <property type="molecule type" value="Genomic_DNA"/>
</dbReference>
<dbReference type="InterPro" id="IPR051257">
    <property type="entry name" value="Diverse_CBS-Domain"/>
</dbReference>
<evidence type="ECO:0000256" key="1">
    <source>
        <dbReference type="ARBA" id="ARBA00023122"/>
    </source>
</evidence>
<name>Q21K19_SACD2</name>
<dbReference type="AlphaFoldDB" id="Q21K19"/>
<dbReference type="Gene3D" id="3.10.580.10">
    <property type="entry name" value="CBS-domain"/>
    <property type="match status" value="1"/>
</dbReference>
<evidence type="ECO:0000313" key="4">
    <source>
        <dbReference type="EMBL" id="ABD80960.1"/>
    </source>
</evidence>
<feature type="domain" description="CBS" evidence="3">
    <location>
        <begin position="81"/>
        <end position="133"/>
    </location>
</feature>
<dbReference type="Pfam" id="PF00571">
    <property type="entry name" value="CBS"/>
    <property type="match status" value="2"/>
</dbReference>
<organism evidence="4 5">
    <name type="scientific">Saccharophagus degradans (strain 2-40 / ATCC 43961 / DSM 17024)</name>
    <dbReference type="NCBI Taxonomy" id="203122"/>
    <lineage>
        <taxon>Bacteria</taxon>
        <taxon>Pseudomonadati</taxon>
        <taxon>Pseudomonadota</taxon>
        <taxon>Gammaproteobacteria</taxon>
        <taxon>Cellvibrionales</taxon>
        <taxon>Cellvibrionaceae</taxon>
        <taxon>Saccharophagus</taxon>
    </lineage>
</organism>
<dbReference type="RefSeq" id="WP_011468180.1">
    <property type="nucleotide sequence ID" value="NC_007912.1"/>
</dbReference>
<keyword evidence="1 2" id="KW-0129">CBS domain</keyword>
<dbReference type="InterPro" id="IPR000644">
    <property type="entry name" value="CBS_dom"/>
</dbReference>
<protein>
    <submittedName>
        <fullName evidence="4">CBS domain protein</fullName>
    </submittedName>
</protein>
<dbReference type="Proteomes" id="UP000001947">
    <property type="component" value="Chromosome"/>
</dbReference>